<dbReference type="Proteomes" id="UP000037460">
    <property type="component" value="Unassembled WGS sequence"/>
</dbReference>
<evidence type="ECO:0000313" key="3">
    <source>
        <dbReference type="Proteomes" id="UP000037460"/>
    </source>
</evidence>
<dbReference type="InterPro" id="IPR005225">
    <property type="entry name" value="Small_GTP-bd"/>
</dbReference>
<protein>
    <submittedName>
        <fullName evidence="2">Intraflagellar transport protein 27-like protein</fullName>
    </submittedName>
</protein>
<accession>A0A0M0J4S8</accession>
<keyword evidence="2" id="KW-0969">Cilium</keyword>
<dbReference type="AlphaFoldDB" id="A0A0M0J4S8"/>
<keyword evidence="3" id="KW-1185">Reference proteome</keyword>
<dbReference type="PROSITE" id="PS51421">
    <property type="entry name" value="RAS"/>
    <property type="match status" value="1"/>
</dbReference>
<keyword evidence="2" id="KW-0282">Flagellum</keyword>
<keyword evidence="1" id="KW-0547">Nucleotide-binding</keyword>
<dbReference type="Pfam" id="PF00071">
    <property type="entry name" value="Ras"/>
    <property type="match status" value="1"/>
</dbReference>
<dbReference type="OrthoDB" id="265044at2759"/>
<dbReference type="PANTHER" id="PTHR47978">
    <property type="match status" value="1"/>
</dbReference>
<dbReference type="SMART" id="SM00174">
    <property type="entry name" value="RHO"/>
    <property type="match status" value="1"/>
</dbReference>
<organism evidence="2 3">
    <name type="scientific">Chrysochromulina tobinii</name>
    <dbReference type="NCBI Taxonomy" id="1460289"/>
    <lineage>
        <taxon>Eukaryota</taxon>
        <taxon>Haptista</taxon>
        <taxon>Haptophyta</taxon>
        <taxon>Prymnesiophyceae</taxon>
        <taxon>Prymnesiales</taxon>
        <taxon>Chrysochromulinaceae</taxon>
        <taxon>Chrysochromulina</taxon>
    </lineage>
</organism>
<dbReference type="InterPro" id="IPR027417">
    <property type="entry name" value="P-loop_NTPase"/>
</dbReference>
<name>A0A0M0J4S8_9EUKA</name>
<dbReference type="SUPFAM" id="SSF52540">
    <property type="entry name" value="P-loop containing nucleoside triphosphate hydrolases"/>
    <property type="match status" value="1"/>
</dbReference>
<dbReference type="SMART" id="SM00173">
    <property type="entry name" value="RAS"/>
    <property type="match status" value="1"/>
</dbReference>
<sequence length="183" mass="19748">MEKPAKIVARPKLAIIGDPAVGKTALTQMFHSNGQRFPKAYNMTCGVDFCVKAVTVPGTTDAVEFHCFDVGGQDIFSEMFGSYCEGTKAVLLVYDVTRGHTFEACGNWYSRLLEATGAEGLPGAVVANKVDLRERIVINRQVGQRMAASMNMPYFETSALDGHACDEPFVELAKAFAGGADQP</sequence>
<dbReference type="Gene3D" id="3.40.50.300">
    <property type="entry name" value="P-loop containing nucleotide triphosphate hydrolases"/>
    <property type="match status" value="1"/>
</dbReference>
<dbReference type="GO" id="GO:0005525">
    <property type="term" value="F:GTP binding"/>
    <property type="evidence" value="ECO:0007669"/>
    <property type="project" value="InterPro"/>
</dbReference>
<dbReference type="EMBL" id="JWZX01003361">
    <property type="protein sequence ID" value="KOO21455.1"/>
    <property type="molecule type" value="Genomic_DNA"/>
</dbReference>
<dbReference type="GO" id="GO:0003924">
    <property type="term" value="F:GTPase activity"/>
    <property type="evidence" value="ECO:0007669"/>
    <property type="project" value="InterPro"/>
</dbReference>
<dbReference type="PROSITE" id="PS51419">
    <property type="entry name" value="RAB"/>
    <property type="match status" value="1"/>
</dbReference>
<dbReference type="InterPro" id="IPR001806">
    <property type="entry name" value="Small_GTPase"/>
</dbReference>
<keyword evidence="2" id="KW-0966">Cell projection</keyword>
<proteinExistence type="predicted"/>
<comment type="caution">
    <text evidence="2">The sequence shown here is derived from an EMBL/GenBank/DDBJ whole genome shotgun (WGS) entry which is preliminary data.</text>
</comment>
<reference evidence="3" key="1">
    <citation type="journal article" date="2015" name="PLoS Genet.">
        <title>Genome Sequence and Transcriptome Analyses of Chrysochromulina tobin: Metabolic Tools for Enhanced Algal Fitness in the Prominent Order Prymnesiales (Haptophyceae).</title>
        <authorList>
            <person name="Hovde B.T."/>
            <person name="Deodato C.R."/>
            <person name="Hunsperger H.M."/>
            <person name="Ryken S.A."/>
            <person name="Yost W."/>
            <person name="Jha R.K."/>
            <person name="Patterson J."/>
            <person name="Monnat R.J. Jr."/>
            <person name="Barlow S.B."/>
            <person name="Starkenburg S.R."/>
            <person name="Cattolico R.A."/>
        </authorList>
    </citation>
    <scope>NUCLEOTIDE SEQUENCE</scope>
    <source>
        <strain evidence="3">CCMP291</strain>
    </source>
</reference>
<gene>
    <name evidence="2" type="ORF">Ctob_001536</name>
</gene>
<dbReference type="PRINTS" id="PR00449">
    <property type="entry name" value="RASTRNSFRMNG"/>
</dbReference>
<evidence type="ECO:0000313" key="2">
    <source>
        <dbReference type="EMBL" id="KOO21455.1"/>
    </source>
</evidence>
<dbReference type="FunFam" id="3.40.50.300:FF:001447">
    <property type="entry name" value="Ras-related protein Rab-1B"/>
    <property type="match status" value="1"/>
</dbReference>
<dbReference type="NCBIfam" id="TIGR00231">
    <property type="entry name" value="small_GTP"/>
    <property type="match status" value="1"/>
</dbReference>
<evidence type="ECO:0000256" key="1">
    <source>
        <dbReference type="ARBA" id="ARBA00022741"/>
    </source>
</evidence>
<dbReference type="SMART" id="SM00175">
    <property type="entry name" value="RAB"/>
    <property type="match status" value="1"/>
</dbReference>